<dbReference type="OrthoDB" id="514822at2759"/>
<keyword evidence="4 5" id="KW-0539">Nucleus</keyword>
<protein>
    <recommendedName>
        <fullName evidence="9">Homeobox domain-containing protein</fullName>
    </recommendedName>
</protein>
<evidence type="ECO:0000256" key="5">
    <source>
        <dbReference type="PROSITE-ProRule" id="PRU00108"/>
    </source>
</evidence>
<evidence type="ECO:0000256" key="3">
    <source>
        <dbReference type="ARBA" id="ARBA00023155"/>
    </source>
</evidence>
<sequence>MAAASSSHSSIALRYLPLPQTQHPLFPHLRANLSLPRHPYPRPVVAFARPARRRNTASSSIKSSKKKKVQVQPFKRTISKHCCAFTSSFYDDLPKKRLPRNDVTEEEDSGEDALEALFSQLEEDLENDDQSLDDDDDDVEMGEEDLANLERELAQALEDDKQLGSFDSHEDDGVISASEDDDDDDDIEEELGRLKNWQLRRLAYALKNGRRKTGVSLLKLQYFHLVVFSPASKISCLVVFSHCFIFHVLQIKNLAADVCLDRAVVLKLLRDPPPKLLLMSATLPDKPVSPILEPESEPLVKVSSDAAAEAKQPKSKVEVPVHAMQSSWSGRKRLKKVQVRTLERVYARTKRPTNTMVDSIVSVTHLPRKKVLEWFEDKRSEDGVPGNRLPYQRSASLLLSLLRSSNTFRREGSSGLVWDDNLLIEQMPEKGDYGELRHCQSTTQGIRIAGPNDVRVMDVNGGSNGASSSYLPRSSSASVTNIRSKKVFGFGFRGATGKPPSAAYGNKNHAIRIHK</sequence>
<feature type="coiled-coil region" evidence="7">
    <location>
        <begin position="132"/>
        <end position="159"/>
    </location>
</feature>
<dbReference type="GO" id="GO:0005634">
    <property type="term" value="C:nucleus"/>
    <property type="evidence" value="ECO:0007669"/>
    <property type="project" value="UniProtKB-SubCell"/>
</dbReference>
<dbReference type="GO" id="GO:0003677">
    <property type="term" value="F:DNA binding"/>
    <property type="evidence" value="ECO:0007669"/>
    <property type="project" value="UniProtKB-UniRule"/>
</dbReference>
<dbReference type="Pfam" id="PF00046">
    <property type="entry name" value="Homeodomain"/>
    <property type="match status" value="1"/>
</dbReference>
<evidence type="ECO:0000256" key="7">
    <source>
        <dbReference type="SAM" id="Coils"/>
    </source>
</evidence>
<keyword evidence="3 5" id="KW-0371">Homeobox</keyword>
<dbReference type="PROSITE" id="PS50071">
    <property type="entry name" value="HOMEOBOX_2"/>
    <property type="match status" value="1"/>
</dbReference>
<reference evidence="10" key="1">
    <citation type="submission" date="2019-11" db="EMBL/GenBank/DDBJ databases">
        <authorList>
            <person name="Liu Y."/>
            <person name="Hou J."/>
            <person name="Li T.-Q."/>
            <person name="Guan C.-H."/>
            <person name="Wu X."/>
            <person name="Wu H.-Z."/>
            <person name="Ling F."/>
            <person name="Zhang R."/>
            <person name="Shi X.-G."/>
            <person name="Ren J.-P."/>
            <person name="Chen E.-F."/>
            <person name="Sun J.-M."/>
        </authorList>
    </citation>
    <scope>NUCLEOTIDE SEQUENCE</scope>
    <source>
        <strain evidence="10">Adult_tree_wgs_1</strain>
        <tissue evidence="10">Leaves</tissue>
    </source>
</reference>
<feature type="region of interest" description="Disordered" evidence="8">
    <location>
        <begin position="164"/>
        <end position="186"/>
    </location>
</feature>
<evidence type="ECO:0000256" key="8">
    <source>
        <dbReference type="SAM" id="MobiDB-lite"/>
    </source>
</evidence>
<dbReference type="PANTHER" id="PTHR15467:SF9">
    <property type="entry name" value="HOMEOBOX DOMAIN-CONTAINING PROTEIN"/>
    <property type="match status" value="1"/>
</dbReference>
<dbReference type="InterPro" id="IPR009057">
    <property type="entry name" value="Homeodomain-like_sf"/>
</dbReference>
<dbReference type="Gene3D" id="1.10.10.60">
    <property type="entry name" value="Homeodomain-like"/>
    <property type="match status" value="1"/>
</dbReference>
<dbReference type="GO" id="GO:0000981">
    <property type="term" value="F:DNA-binding transcription factor activity, RNA polymerase II-specific"/>
    <property type="evidence" value="ECO:0007669"/>
    <property type="project" value="TreeGrafter"/>
</dbReference>
<dbReference type="Pfam" id="PF15697">
    <property type="entry name" value="DUF4666"/>
    <property type="match status" value="1"/>
</dbReference>
<evidence type="ECO:0000256" key="6">
    <source>
        <dbReference type="RuleBase" id="RU000682"/>
    </source>
</evidence>
<keyword evidence="2 5" id="KW-0238">DNA-binding</keyword>
<comment type="subcellular location">
    <subcellularLocation>
        <location evidence="1 5 6">Nucleus</location>
    </subcellularLocation>
</comment>
<evidence type="ECO:0000256" key="1">
    <source>
        <dbReference type="ARBA" id="ARBA00004123"/>
    </source>
</evidence>
<evidence type="ECO:0000256" key="2">
    <source>
        <dbReference type="ARBA" id="ARBA00023125"/>
    </source>
</evidence>
<feature type="DNA-binding region" description="Homeobox" evidence="5">
    <location>
        <begin position="327"/>
        <end position="386"/>
    </location>
</feature>
<dbReference type="AlphaFoldDB" id="A0A834HCT3"/>
<accession>A0A834HCT3</accession>
<dbReference type="InterPro" id="IPR001356">
    <property type="entry name" value="HD"/>
</dbReference>
<feature type="region of interest" description="Disordered" evidence="8">
    <location>
        <begin position="49"/>
        <end position="69"/>
    </location>
</feature>
<feature type="domain" description="Homeobox" evidence="9">
    <location>
        <begin position="325"/>
        <end position="385"/>
    </location>
</feature>
<dbReference type="EMBL" id="WJXA01000002">
    <property type="protein sequence ID" value="KAF7150797.1"/>
    <property type="molecule type" value="Genomic_DNA"/>
</dbReference>
<evidence type="ECO:0000313" key="11">
    <source>
        <dbReference type="Proteomes" id="UP000626092"/>
    </source>
</evidence>
<comment type="caution">
    <text evidence="10">The sequence shown here is derived from an EMBL/GenBank/DDBJ whole genome shotgun (WGS) entry which is preliminary data.</text>
</comment>
<dbReference type="InterPro" id="IPR031421">
    <property type="entry name" value="DUF4666"/>
</dbReference>
<evidence type="ECO:0000259" key="9">
    <source>
        <dbReference type="PROSITE" id="PS50071"/>
    </source>
</evidence>
<proteinExistence type="predicted"/>
<dbReference type="SMART" id="SM00389">
    <property type="entry name" value="HOX"/>
    <property type="match status" value="1"/>
</dbReference>
<name>A0A834HCT3_RHOSS</name>
<dbReference type="SUPFAM" id="SSF46689">
    <property type="entry name" value="Homeodomain-like"/>
    <property type="match status" value="1"/>
</dbReference>
<dbReference type="Proteomes" id="UP000626092">
    <property type="component" value="Unassembled WGS sequence"/>
</dbReference>
<organism evidence="10 11">
    <name type="scientific">Rhododendron simsii</name>
    <name type="common">Sims's rhododendron</name>
    <dbReference type="NCBI Taxonomy" id="118357"/>
    <lineage>
        <taxon>Eukaryota</taxon>
        <taxon>Viridiplantae</taxon>
        <taxon>Streptophyta</taxon>
        <taxon>Embryophyta</taxon>
        <taxon>Tracheophyta</taxon>
        <taxon>Spermatophyta</taxon>
        <taxon>Magnoliopsida</taxon>
        <taxon>eudicotyledons</taxon>
        <taxon>Gunneridae</taxon>
        <taxon>Pentapetalae</taxon>
        <taxon>asterids</taxon>
        <taxon>Ericales</taxon>
        <taxon>Ericaceae</taxon>
        <taxon>Ericoideae</taxon>
        <taxon>Rhodoreae</taxon>
        <taxon>Rhododendron</taxon>
    </lineage>
</organism>
<dbReference type="CDD" id="cd00086">
    <property type="entry name" value="homeodomain"/>
    <property type="match status" value="1"/>
</dbReference>
<keyword evidence="7" id="KW-0175">Coiled coil</keyword>
<evidence type="ECO:0000256" key="4">
    <source>
        <dbReference type="ARBA" id="ARBA00023242"/>
    </source>
</evidence>
<evidence type="ECO:0000313" key="10">
    <source>
        <dbReference type="EMBL" id="KAF7150797.1"/>
    </source>
</evidence>
<dbReference type="PANTHER" id="PTHR15467">
    <property type="entry name" value="ZINC-FINGERS AND HOMEOBOXES RELATED"/>
    <property type="match status" value="1"/>
</dbReference>
<keyword evidence="11" id="KW-1185">Reference proteome</keyword>
<gene>
    <name evidence="10" type="ORF">RHSIM_Rhsim02G0198800</name>
</gene>